<evidence type="ECO:0000313" key="3">
    <source>
        <dbReference type="Proteomes" id="UP001279553"/>
    </source>
</evidence>
<proteinExistence type="predicted"/>
<feature type="compositionally biased region" description="Gly residues" evidence="1">
    <location>
        <begin position="114"/>
        <end position="123"/>
    </location>
</feature>
<protein>
    <submittedName>
        <fullName evidence="2">Mobilization protein</fullName>
    </submittedName>
</protein>
<organism evidence="2 3">
    <name type="scientific">Acidiphilium acidophilum</name>
    <name type="common">Thiobacillus acidophilus</name>
    <dbReference type="NCBI Taxonomy" id="76588"/>
    <lineage>
        <taxon>Bacteria</taxon>
        <taxon>Pseudomonadati</taxon>
        <taxon>Pseudomonadota</taxon>
        <taxon>Alphaproteobacteria</taxon>
        <taxon>Acetobacterales</taxon>
        <taxon>Acidocellaceae</taxon>
        <taxon>Acidiphilium</taxon>
    </lineage>
</organism>
<dbReference type="EMBL" id="JAWXYB010000021">
    <property type="protein sequence ID" value="MDX5933077.1"/>
    <property type="molecule type" value="Genomic_DNA"/>
</dbReference>
<evidence type="ECO:0000313" key="2">
    <source>
        <dbReference type="EMBL" id="MDX5933077.1"/>
    </source>
</evidence>
<sequence length="123" mass="13629">MITPIREPNAMARLPIEQQIAQLEERTKALKARMAKQDRARDTRRKILLGALVLHRLEQNGDGEFSKRLGDWLKRELPGFLTRDEDKTLFVDLLGKPANTPKIEPTSDGADNPAGGGSTGAAR</sequence>
<dbReference type="AlphaFoldDB" id="A0AAW9DWT1"/>
<gene>
    <name evidence="2" type="ORF">SIL87_20205</name>
</gene>
<accession>A0AAW9DWT1</accession>
<evidence type="ECO:0000256" key="1">
    <source>
        <dbReference type="SAM" id="MobiDB-lite"/>
    </source>
</evidence>
<name>A0AAW9DWT1_ACIAO</name>
<dbReference type="Proteomes" id="UP001279553">
    <property type="component" value="Unassembled WGS sequence"/>
</dbReference>
<comment type="caution">
    <text evidence="2">The sequence shown here is derived from an EMBL/GenBank/DDBJ whole genome shotgun (WGS) entry which is preliminary data.</text>
</comment>
<reference evidence="2 3" key="1">
    <citation type="submission" date="2023-11" db="EMBL/GenBank/DDBJ databases">
        <title>MicrobeMod: A computational toolkit for identifying prokaryotic methylation and restriction-modification with nanopore sequencing.</title>
        <authorList>
            <person name="Crits-Christoph A."/>
            <person name="Kang S.C."/>
            <person name="Lee H."/>
            <person name="Ostrov N."/>
        </authorList>
    </citation>
    <scope>NUCLEOTIDE SEQUENCE [LARGE SCALE GENOMIC DNA]</scope>
    <source>
        <strain evidence="2 3">DSMZ 700</strain>
    </source>
</reference>
<feature type="region of interest" description="Disordered" evidence="1">
    <location>
        <begin position="96"/>
        <end position="123"/>
    </location>
</feature>
<keyword evidence="3" id="KW-1185">Reference proteome</keyword>
<dbReference type="RefSeq" id="WP_319616043.1">
    <property type="nucleotide sequence ID" value="NZ_JAWXYB010000021.1"/>
</dbReference>